<keyword evidence="1" id="KW-0472">Membrane</keyword>
<dbReference type="Gene3D" id="3.30.700.10">
    <property type="entry name" value="Glycoprotein, Type 4 Pilin"/>
    <property type="match status" value="1"/>
</dbReference>
<dbReference type="Proteomes" id="UP000245523">
    <property type="component" value="Unassembled WGS sequence"/>
</dbReference>
<reference evidence="2 3" key="1">
    <citation type="submission" date="2018-05" db="EMBL/GenBank/DDBJ databases">
        <title>Animal gut microbial communities from fecal samples from Wisconsin, USA.</title>
        <authorList>
            <person name="Neumann A."/>
        </authorList>
    </citation>
    <scope>NUCLEOTIDE SEQUENCE [LARGE SCALE GENOMIC DNA]</scope>
    <source>
        <strain evidence="2 3">UWS4</strain>
    </source>
</reference>
<dbReference type="PROSITE" id="PS00409">
    <property type="entry name" value="PROKAR_NTER_METHYL"/>
    <property type="match status" value="1"/>
</dbReference>
<evidence type="ECO:0000256" key="1">
    <source>
        <dbReference type="SAM" id="Phobius"/>
    </source>
</evidence>
<dbReference type="RefSeq" id="WP_106199480.1">
    <property type="nucleotide sequence ID" value="NZ_QGHD01000025.1"/>
</dbReference>
<sequence>MKKGFTLIELMVVVVIIGILAAVAVPKLFGMIAKSKASEVGPAAGTYVKLQQAYISESTVMGNWGIIGYKGPGEETTASTTAGGAVSGTTNFTYKDGTGFTNNTIALSSAGKVGWTAGNKQRLNDCPNADNWTVTVKQNGATAGEAKFEAAINATNTVGCTALTPNFTNIGK</sequence>
<name>A0ABX5LN08_9BACT</name>
<keyword evidence="1" id="KW-1133">Transmembrane helix</keyword>
<dbReference type="Pfam" id="PF07963">
    <property type="entry name" value="N_methyl"/>
    <property type="match status" value="1"/>
</dbReference>
<gene>
    <name evidence="2" type="ORF">B0H50_12538</name>
</gene>
<comment type="caution">
    <text evidence="2">The sequence shown here is derived from an EMBL/GenBank/DDBJ whole genome shotgun (WGS) entry which is preliminary data.</text>
</comment>
<keyword evidence="1" id="KW-0812">Transmembrane</keyword>
<dbReference type="EMBL" id="QGHD01000025">
    <property type="protein sequence ID" value="PWK93845.1"/>
    <property type="molecule type" value="Genomic_DNA"/>
</dbReference>
<dbReference type="NCBIfam" id="TIGR02532">
    <property type="entry name" value="IV_pilin_GFxxxE"/>
    <property type="match status" value="1"/>
</dbReference>
<evidence type="ECO:0000313" key="3">
    <source>
        <dbReference type="Proteomes" id="UP000245523"/>
    </source>
</evidence>
<dbReference type="InterPro" id="IPR045584">
    <property type="entry name" value="Pilin-like"/>
</dbReference>
<organism evidence="2 3">
    <name type="scientific">Hallerella porci</name>
    <dbReference type="NCBI Taxonomy" id="1945871"/>
    <lineage>
        <taxon>Bacteria</taxon>
        <taxon>Pseudomonadati</taxon>
        <taxon>Fibrobacterota</taxon>
        <taxon>Fibrobacteria</taxon>
        <taxon>Fibrobacterales</taxon>
        <taxon>Fibrobacteraceae</taxon>
        <taxon>Hallerella</taxon>
    </lineage>
</organism>
<dbReference type="SUPFAM" id="SSF54523">
    <property type="entry name" value="Pili subunits"/>
    <property type="match status" value="1"/>
</dbReference>
<accession>A0ABX5LN08</accession>
<evidence type="ECO:0000313" key="2">
    <source>
        <dbReference type="EMBL" id="PWK93845.1"/>
    </source>
</evidence>
<protein>
    <submittedName>
        <fullName evidence="2">Prepilin-type N-terminal cleavage/methylation domain-containing protein</fullName>
    </submittedName>
</protein>
<proteinExistence type="predicted"/>
<dbReference type="InterPro" id="IPR012902">
    <property type="entry name" value="N_methyl_site"/>
</dbReference>
<feature type="transmembrane region" description="Helical" evidence="1">
    <location>
        <begin position="6"/>
        <end position="29"/>
    </location>
</feature>
<keyword evidence="3" id="KW-1185">Reference proteome</keyword>